<name>A0A5N6J7I4_9EURO</name>
<sequence>MLGGSVQQMRHSYLDRARESRRRGNHHEANVCWCCALDSEQFIFSVQLSDFVTITRIGVD</sequence>
<evidence type="ECO:0000313" key="1">
    <source>
        <dbReference type="EMBL" id="KAB8274841.1"/>
    </source>
</evidence>
<gene>
    <name evidence="1" type="ORF">BDV30DRAFT_208407</name>
</gene>
<accession>A0A5N6J7I4</accession>
<dbReference type="EMBL" id="ML732785">
    <property type="protein sequence ID" value="KAB8274841.1"/>
    <property type="molecule type" value="Genomic_DNA"/>
</dbReference>
<keyword evidence="2" id="KW-1185">Reference proteome</keyword>
<reference evidence="1 2" key="1">
    <citation type="submission" date="2019-04" db="EMBL/GenBank/DDBJ databases">
        <title>Fungal friends and foes A comparative genomics study of 23 Aspergillus species from section Flavi.</title>
        <authorList>
            <consortium name="DOE Joint Genome Institute"/>
            <person name="Kjaerbolling I."/>
            <person name="Vesth T.C."/>
            <person name="Frisvad J.C."/>
            <person name="Nybo J.L."/>
            <person name="Theobald S."/>
            <person name="Kildgaard S."/>
            <person name="Petersen T.I."/>
            <person name="Kuo A."/>
            <person name="Sato A."/>
            <person name="Lyhne E.K."/>
            <person name="Kogle M.E."/>
            <person name="Wiebenga A."/>
            <person name="Kun R.S."/>
            <person name="Lubbers R.J."/>
            <person name="Makela M.R."/>
            <person name="Barry K."/>
            <person name="Chovatia M."/>
            <person name="Clum A."/>
            <person name="Daum C."/>
            <person name="Haridas S."/>
            <person name="He G."/>
            <person name="LaButti K."/>
            <person name="Lipzen A."/>
            <person name="Mondo S."/>
            <person name="Pangilinan J."/>
            <person name="Riley R."/>
            <person name="Salamov A."/>
            <person name="Simmons B.A."/>
            <person name="Magnuson J.K."/>
            <person name="Henrissat B."/>
            <person name="Mortensen U.H."/>
            <person name="Larsen T.O."/>
            <person name="De vries R.P."/>
            <person name="Grigoriev I.V."/>
            <person name="Machida M."/>
            <person name="Baker S.E."/>
            <person name="Andersen M.R."/>
        </authorList>
    </citation>
    <scope>NUCLEOTIDE SEQUENCE [LARGE SCALE GENOMIC DNA]</scope>
    <source>
        <strain evidence="1 2">CBS 117635</strain>
    </source>
</reference>
<organism evidence="1 2">
    <name type="scientific">Aspergillus minisclerotigenes</name>
    <dbReference type="NCBI Taxonomy" id="656917"/>
    <lineage>
        <taxon>Eukaryota</taxon>
        <taxon>Fungi</taxon>
        <taxon>Dikarya</taxon>
        <taxon>Ascomycota</taxon>
        <taxon>Pezizomycotina</taxon>
        <taxon>Eurotiomycetes</taxon>
        <taxon>Eurotiomycetidae</taxon>
        <taxon>Eurotiales</taxon>
        <taxon>Aspergillaceae</taxon>
        <taxon>Aspergillus</taxon>
        <taxon>Aspergillus subgen. Circumdati</taxon>
    </lineage>
</organism>
<proteinExistence type="predicted"/>
<protein>
    <submittedName>
        <fullName evidence="1">Uncharacterized protein</fullName>
    </submittedName>
</protein>
<evidence type="ECO:0000313" key="2">
    <source>
        <dbReference type="Proteomes" id="UP000326289"/>
    </source>
</evidence>
<dbReference type="Proteomes" id="UP000326289">
    <property type="component" value="Unassembled WGS sequence"/>
</dbReference>
<dbReference type="AlphaFoldDB" id="A0A5N6J7I4"/>